<dbReference type="STRING" id="344612.A1CRT0"/>
<dbReference type="OrthoDB" id="4330819at2759"/>
<dbReference type="GeneID" id="4701196"/>
<sequence>MDDLKVVRVWFTDPELSPESAVWHHNLNDVVKLIVPLPCQCGNKKLAELAVDKDDPMVLAQKPRDLTLKRVEACKQLRDAYRDRLVKMDFDDQDHTRLERQLDAQSRTWLEQQLRSIGEVLDNLQNSVQVCPFSCLCAEY</sequence>
<dbReference type="HOGENOM" id="CLU_1834710_0_0_1"/>
<dbReference type="AlphaFoldDB" id="A1CRT0"/>
<dbReference type="Proteomes" id="UP000006701">
    <property type="component" value="Unassembled WGS sequence"/>
</dbReference>
<evidence type="ECO:0000313" key="1">
    <source>
        <dbReference type="EMBL" id="EAW08351.1"/>
    </source>
</evidence>
<dbReference type="EMBL" id="DS027059">
    <property type="protein sequence ID" value="EAW08351.1"/>
    <property type="molecule type" value="Genomic_DNA"/>
</dbReference>
<keyword evidence="2" id="KW-1185">Reference proteome</keyword>
<dbReference type="VEuPathDB" id="FungiDB:ACLA_030840"/>
<reference evidence="1 2" key="1">
    <citation type="journal article" date="2008" name="PLoS Genet.">
        <title>Genomic islands in the pathogenic filamentous fungus Aspergillus fumigatus.</title>
        <authorList>
            <person name="Fedorova N.D."/>
            <person name="Khaldi N."/>
            <person name="Joardar V.S."/>
            <person name="Maiti R."/>
            <person name="Amedeo P."/>
            <person name="Anderson M.J."/>
            <person name="Crabtree J."/>
            <person name="Silva J.C."/>
            <person name="Badger J.H."/>
            <person name="Albarraq A."/>
            <person name="Angiuoli S."/>
            <person name="Bussey H."/>
            <person name="Bowyer P."/>
            <person name="Cotty P.J."/>
            <person name="Dyer P.S."/>
            <person name="Egan A."/>
            <person name="Galens K."/>
            <person name="Fraser-Liggett C.M."/>
            <person name="Haas B.J."/>
            <person name="Inman J.M."/>
            <person name="Kent R."/>
            <person name="Lemieux S."/>
            <person name="Malavazi I."/>
            <person name="Orvis J."/>
            <person name="Roemer T."/>
            <person name="Ronning C.M."/>
            <person name="Sundaram J.P."/>
            <person name="Sutton G."/>
            <person name="Turner G."/>
            <person name="Venter J.C."/>
            <person name="White O.R."/>
            <person name="Whitty B.R."/>
            <person name="Youngman P."/>
            <person name="Wolfe K.H."/>
            <person name="Goldman G.H."/>
            <person name="Wortman J.R."/>
            <person name="Jiang B."/>
            <person name="Denning D.W."/>
            <person name="Nierman W.C."/>
        </authorList>
    </citation>
    <scope>NUCLEOTIDE SEQUENCE [LARGE SCALE GENOMIC DNA]</scope>
    <source>
        <strain evidence="2">ATCC 1007 / CBS 513.65 / DSM 816 / NCTC 3887 / NRRL 1</strain>
    </source>
</reference>
<dbReference type="KEGG" id="act:ACLA_030840"/>
<gene>
    <name evidence="1" type="ORF">ACLA_030840</name>
</gene>
<accession>A1CRT0</accession>
<dbReference type="RefSeq" id="XP_001269777.1">
    <property type="nucleotide sequence ID" value="XM_001269776.1"/>
</dbReference>
<name>A1CRT0_ASPCL</name>
<proteinExistence type="predicted"/>
<protein>
    <submittedName>
        <fullName evidence="1">Uncharacterized protein</fullName>
    </submittedName>
</protein>
<evidence type="ECO:0000313" key="2">
    <source>
        <dbReference type="Proteomes" id="UP000006701"/>
    </source>
</evidence>
<organism evidence="1 2">
    <name type="scientific">Aspergillus clavatus (strain ATCC 1007 / CBS 513.65 / DSM 816 / NCTC 3887 / NRRL 1 / QM 1276 / 107)</name>
    <dbReference type="NCBI Taxonomy" id="344612"/>
    <lineage>
        <taxon>Eukaryota</taxon>
        <taxon>Fungi</taxon>
        <taxon>Dikarya</taxon>
        <taxon>Ascomycota</taxon>
        <taxon>Pezizomycotina</taxon>
        <taxon>Eurotiomycetes</taxon>
        <taxon>Eurotiomycetidae</taxon>
        <taxon>Eurotiales</taxon>
        <taxon>Aspergillaceae</taxon>
        <taxon>Aspergillus</taxon>
        <taxon>Aspergillus subgen. Fumigati</taxon>
    </lineage>
</organism>